<dbReference type="InterPro" id="IPR046433">
    <property type="entry name" value="ActCoA_hydro"/>
</dbReference>
<keyword evidence="2" id="KW-0808">Transferase</keyword>
<evidence type="ECO:0000259" key="4">
    <source>
        <dbReference type="Pfam" id="PF02550"/>
    </source>
</evidence>
<dbReference type="InterPro" id="IPR003702">
    <property type="entry name" value="ActCoA_hydro_N"/>
</dbReference>
<sequence length="585" mass="62933">MSFKSKAASLCQRFVRPGLTLKNAHRRGFYSYCNEPFQPLKRDPKWVKAEEAVSAIKSGDTVFIHGAAATPRGLIPAMVEHGKKSGLKNVTVCHIHTEGAAEYNQPDCQGIFRSMSFFVGANCREAINAGRADFVPIFLSEIPQVFHRGVLPVDVAMVQVTPPDIHGYCSLGTSVDCARAALTHAKYIIGQVNEHMPRTWGDGNIHISHFDALVKHDAKLPEHKPANLTDVEKQIGKNIADNLVENGATLQLGIGSIPDAVLSCLKGHKDLGIHSEMFSDGVVDLVEEGCITNNKKVIEKGKIVGSFCIGTQKLFDFMNCNAGLVMLDVSYVNNPQIICQNPKVTAINSCIEVDITGQVVSDSIGTRIYSGFGGQLDFLRGAAICQDGKGKPILAMPSVSAKGVSKICTYIKQDRPGDGRLFDGDCTSRAAGLRSRGDNDGSGQAREHHHGKGKGFSGTVAKEGSVVGGGGGRTADDVCCTVCSVDRRPATASSLLQCPELQLPLPLLLLAAATSRGTTVTGQVLPWDCGAPPDNPGRRQITGTPPPRRDNTRIPTLPRYTREFLQMQTLSGMGQWELPVKDDLR</sequence>
<dbReference type="AlphaFoldDB" id="A0A9D4SXM5"/>
<dbReference type="VEuPathDB" id="VectorBase:RSAN_046298"/>
<dbReference type="InterPro" id="IPR037171">
    <property type="entry name" value="NagB/RpiA_transferase-like"/>
</dbReference>
<dbReference type="PANTHER" id="PTHR21432:SF20">
    <property type="entry name" value="ACETYL-COA HYDROLASE"/>
    <property type="match status" value="1"/>
</dbReference>
<protein>
    <recommendedName>
        <fullName evidence="8">Acetyl-CoA hydrolase</fullName>
    </recommendedName>
</protein>
<dbReference type="EMBL" id="JABSTV010001250">
    <property type="protein sequence ID" value="KAH7957291.1"/>
    <property type="molecule type" value="Genomic_DNA"/>
</dbReference>
<dbReference type="PANTHER" id="PTHR21432">
    <property type="entry name" value="ACETYL-COA HYDROLASE-RELATED"/>
    <property type="match status" value="1"/>
</dbReference>
<feature type="domain" description="Acetyl-CoA hydrolase/transferase C-terminal" evidence="5">
    <location>
        <begin position="310"/>
        <end position="413"/>
    </location>
</feature>
<dbReference type="GO" id="GO:0008775">
    <property type="term" value="F:acetate CoA-transferase activity"/>
    <property type="evidence" value="ECO:0007669"/>
    <property type="project" value="InterPro"/>
</dbReference>
<evidence type="ECO:0000256" key="1">
    <source>
        <dbReference type="ARBA" id="ARBA00009632"/>
    </source>
</evidence>
<gene>
    <name evidence="6" type="ORF">HPB52_017128</name>
</gene>
<comment type="caution">
    <text evidence="6">The sequence shown here is derived from an EMBL/GenBank/DDBJ whole genome shotgun (WGS) entry which is preliminary data.</text>
</comment>
<evidence type="ECO:0000259" key="5">
    <source>
        <dbReference type="Pfam" id="PF13336"/>
    </source>
</evidence>
<reference evidence="6" key="1">
    <citation type="journal article" date="2020" name="Cell">
        <title>Large-Scale Comparative Analyses of Tick Genomes Elucidate Their Genetic Diversity and Vector Capacities.</title>
        <authorList>
            <consortium name="Tick Genome and Microbiome Consortium (TIGMIC)"/>
            <person name="Jia N."/>
            <person name="Wang J."/>
            <person name="Shi W."/>
            <person name="Du L."/>
            <person name="Sun Y."/>
            <person name="Zhan W."/>
            <person name="Jiang J.F."/>
            <person name="Wang Q."/>
            <person name="Zhang B."/>
            <person name="Ji P."/>
            <person name="Bell-Sakyi L."/>
            <person name="Cui X.M."/>
            <person name="Yuan T.T."/>
            <person name="Jiang B.G."/>
            <person name="Yang W.F."/>
            <person name="Lam T.T."/>
            <person name="Chang Q.C."/>
            <person name="Ding S.J."/>
            <person name="Wang X.J."/>
            <person name="Zhu J.G."/>
            <person name="Ruan X.D."/>
            <person name="Zhao L."/>
            <person name="Wei J.T."/>
            <person name="Ye R.Z."/>
            <person name="Que T.C."/>
            <person name="Du C.H."/>
            <person name="Zhou Y.H."/>
            <person name="Cheng J.X."/>
            <person name="Dai P.F."/>
            <person name="Guo W.B."/>
            <person name="Han X.H."/>
            <person name="Huang E.J."/>
            <person name="Li L.F."/>
            <person name="Wei W."/>
            <person name="Gao Y.C."/>
            <person name="Liu J.Z."/>
            <person name="Shao H.Z."/>
            <person name="Wang X."/>
            <person name="Wang C.C."/>
            <person name="Yang T.C."/>
            <person name="Huo Q.B."/>
            <person name="Li W."/>
            <person name="Chen H.Y."/>
            <person name="Chen S.E."/>
            <person name="Zhou L.G."/>
            <person name="Ni X.B."/>
            <person name="Tian J.H."/>
            <person name="Sheng Y."/>
            <person name="Liu T."/>
            <person name="Pan Y.S."/>
            <person name="Xia L.Y."/>
            <person name="Li J."/>
            <person name="Zhao F."/>
            <person name="Cao W.C."/>
        </authorList>
    </citation>
    <scope>NUCLEOTIDE SEQUENCE</scope>
    <source>
        <strain evidence="6">Rsan-2018</strain>
    </source>
</reference>
<dbReference type="Pfam" id="PF02550">
    <property type="entry name" value="AcetylCoA_hydro"/>
    <property type="match status" value="1"/>
</dbReference>
<evidence type="ECO:0008006" key="8">
    <source>
        <dbReference type="Google" id="ProtNLM"/>
    </source>
</evidence>
<comment type="similarity">
    <text evidence="1">Belongs to the acetyl-CoA hydrolase/transferase family.</text>
</comment>
<evidence type="ECO:0000313" key="7">
    <source>
        <dbReference type="Proteomes" id="UP000821837"/>
    </source>
</evidence>
<accession>A0A9D4SXM5</accession>
<dbReference type="Gene3D" id="3.30.750.70">
    <property type="entry name" value="4-hydroxybutyrate coenzyme like domains"/>
    <property type="match status" value="1"/>
</dbReference>
<proteinExistence type="inferred from homology"/>
<dbReference type="InterPro" id="IPR026888">
    <property type="entry name" value="AcetylCoA_hyd_C"/>
</dbReference>
<evidence type="ECO:0000313" key="6">
    <source>
        <dbReference type="EMBL" id="KAH7957291.1"/>
    </source>
</evidence>
<dbReference type="GO" id="GO:0006083">
    <property type="term" value="P:acetate metabolic process"/>
    <property type="evidence" value="ECO:0007669"/>
    <property type="project" value="InterPro"/>
</dbReference>
<reference evidence="6" key="2">
    <citation type="submission" date="2021-09" db="EMBL/GenBank/DDBJ databases">
        <authorList>
            <person name="Jia N."/>
            <person name="Wang J."/>
            <person name="Shi W."/>
            <person name="Du L."/>
            <person name="Sun Y."/>
            <person name="Zhan W."/>
            <person name="Jiang J."/>
            <person name="Wang Q."/>
            <person name="Zhang B."/>
            <person name="Ji P."/>
            <person name="Sakyi L.B."/>
            <person name="Cui X."/>
            <person name="Yuan T."/>
            <person name="Jiang B."/>
            <person name="Yang W."/>
            <person name="Lam T.T.-Y."/>
            <person name="Chang Q."/>
            <person name="Ding S."/>
            <person name="Wang X."/>
            <person name="Zhu J."/>
            <person name="Ruan X."/>
            <person name="Zhao L."/>
            <person name="Wei J."/>
            <person name="Que T."/>
            <person name="Du C."/>
            <person name="Cheng J."/>
            <person name="Dai P."/>
            <person name="Han X."/>
            <person name="Huang E."/>
            <person name="Gao Y."/>
            <person name="Liu J."/>
            <person name="Shao H."/>
            <person name="Ye R."/>
            <person name="Li L."/>
            <person name="Wei W."/>
            <person name="Wang X."/>
            <person name="Wang C."/>
            <person name="Huo Q."/>
            <person name="Li W."/>
            <person name="Guo W."/>
            <person name="Chen H."/>
            <person name="Chen S."/>
            <person name="Zhou L."/>
            <person name="Zhou L."/>
            <person name="Ni X."/>
            <person name="Tian J."/>
            <person name="Zhou Y."/>
            <person name="Sheng Y."/>
            <person name="Liu T."/>
            <person name="Pan Y."/>
            <person name="Xia L."/>
            <person name="Li J."/>
            <person name="Zhao F."/>
            <person name="Cao W."/>
        </authorList>
    </citation>
    <scope>NUCLEOTIDE SEQUENCE</scope>
    <source>
        <strain evidence="6">Rsan-2018</strain>
        <tissue evidence="6">Larvae</tissue>
    </source>
</reference>
<dbReference type="InterPro" id="IPR038460">
    <property type="entry name" value="AcetylCoA_hyd_C_sf"/>
</dbReference>
<feature type="domain" description="Acetyl-CoA hydrolase/transferase N-terminal" evidence="4">
    <location>
        <begin position="47"/>
        <end position="219"/>
    </location>
</feature>
<dbReference type="SUPFAM" id="SSF100950">
    <property type="entry name" value="NagB/RpiA/CoA transferase-like"/>
    <property type="match status" value="2"/>
</dbReference>
<evidence type="ECO:0000256" key="3">
    <source>
        <dbReference type="SAM" id="MobiDB-lite"/>
    </source>
</evidence>
<organism evidence="6 7">
    <name type="scientific">Rhipicephalus sanguineus</name>
    <name type="common">Brown dog tick</name>
    <name type="synonym">Ixodes sanguineus</name>
    <dbReference type="NCBI Taxonomy" id="34632"/>
    <lineage>
        <taxon>Eukaryota</taxon>
        <taxon>Metazoa</taxon>
        <taxon>Ecdysozoa</taxon>
        <taxon>Arthropoda</taxon>
        <taxon>Chelicerata</taxon>
        <taxon>Arachnida</taxon>
        <taxon>Acari</taxon>
        <taxon>Parasitiformes</taxon>
        <taxon>Ixodida</taxon>
        <taxon>Ixodoidea</taxon>
        <taxon>Ixodidae</taxon>
        <taxon>Rhipicephalinae</taxon>
        <taxon>Rhipicephalus</taxon>
        <taxon>Rhipicephalus</taxon>
    </lineage>
</organism>
<dbReference type="GO" id="GO:0005739">
    <property type="term" value="C:mitochondrion"/>
    <property type="evidence" value="ECO:0007669"/>
    <property type="project" value="TreeGrafter"/>
</dbReference>
<dbReference type="Gene3D" id="3.40.1080.10">
    <property type="entry name" value="Glutaconate Coenzyme A-transferase"/>
    <property type="match status" value="1"/>
</dbReference>
<dbReference type="Proteomes" id="UP000821837">
    <property type="component" value="Unassembled WGS sequence"/>
</dbReference>
<feature type="region of interest" description="Disordered" evidence="3">
    <location>
        <begin position="530"/>
        <end position="556"/>
    </location>
</feature>
<name>A0A9D4SXM5_RHISA</name>
<keyword evidence="7" id="KW-1185">Reference proteome</keyword>
<dbReference type="Pfam" id="PF13336">
    <property type="entry name" value="AcetylCoA_hyd_C"/>
    <property type="match status" value="1"/>
</dbReference>
<evidence type="ECO:0000256" key="2">
    <source>
        <dbReference type="ARBA" id="ARBA00022679"/>
    </source>
</evidence>
<feature type="region of interest" description="Disordered" evidence="3">
    <location>
        <begin position="433"/>
        <end position="462"/>
    </location>
</feature>
<dbReference type="Gene3D" id="3.40.1080.20">
    <property type="entry name" value="Acetyl-CoA hydrolase/transferase C-terminal domain"/>
    <property type="match status" value="1"/>
</dbReference>